<feature type="compositionally biased region" description="Basic residues" evidence="3">
    <location>
        <begin position="720"/>
        <end position="729"/>
    </location>
</feature>
<dbReference type="Pfam" id="PF00752">
    <property type="entry name" value="XPG_N"/>
    <property type="match status" value="1"/>
</dbReference>
<dbReference type="CDD" id="cd09870">
    <property type="entry name" value="PIN_YEN1"/>
    <property type="match status" value="1"/>
</dbReference>
<feature type="region of interest" description="Disordered" evidence="3">
    <location>
        <begin position="639"/>
        <end position="757"/>
    </location>
</feature>
<dbReference type="InterPro" id="IPR006084">
    <property type="entry name" value="XPG/Rad2"/>
</dbReference>
<keyword evidence="1" id="KW-0540">Nuclease</keyword>
<feature type="region of interest" description="Disordered" evidence="3">
    <location>
        <begin position="476"/>
        <end position="500"/>
    </location>
</feature>
<accession>A0A8H5HMT8</accession>
<evidence type="ECO:0000313" key="7">
    <source>
        <dbReference type="Proteomes" id="UP000565441"/>
    </source>
</evidence>
<dbReference type="PANTHER" id="PTHR11081">
    <property type="entry name" value="FLAP ENDONUCLEASE FAMILY MEMBER"/>
    <property type="match status" value="1"/>
</dbReference>
<dbReference type="Pfam" id="PF00867">
    <property type="entry name" value="XPG_I"/>
    <property type="match status" value="1"/>
</dbReference>
<dbReference type="Gene3D" id="3.40.50.1010">
    <property type="entry name" value="5'-nuclease"/>
    <property type="match status" value="2"/>
</dbReference>
<feature type="compositionally biased region" description="Polar residues" evidence="3">
    <location>
        <begin position="808"/>
        <end position="825"/>
    </location>
</feature>
<dbReference type="InterPro" id="IPR029060">
    <property type="entry name" value="PIN-like_dom_sf"/>
</dbReference>
<keyword evidence="7" id="KW-1185">Reference proteome</keyword>
<dbReference type="InterPro" id="IPR006085">
    <property type="entry name" value="XPG_DNA_repair_N"/>
</dbReference>
<dbReference type="SMART" id="SM00484">
    <property type="entry name" value="XPGI"/>
    <property type="match status" value="1"/>
</dbReference>
<feature type="compositionally biased region" description="Basic and acidic residues" evidence="3">
    <location>
        <begin position="680"/>
        <end position="697"/>
    </location>
</feature>
<dbReference type="InterPro" id="IPR041177">
    <property type="entry name" value="GEN1_C"/>
</dbReference>
<sequence>MGVPGLWEYLNDIGQQRALAHLAVVDGFEKNKSAKRAYRIGVDVSIWYNHALYSKEGENPQLRLMFFRLRQLSELPILPLFVFDGRQRPKVKRNSRMGKSGSHHLSKPMKELLDAFGMEWREAKGEAEAELAYLNLQGHIDAILTDDCDALVFGGRTIINNWSANLSRNNSNSSAQHNSASSRKKPQVTLYTSERIHRLGLSRGDLILYALLAGGDYHNGVDGFGPKLSFGLARCGFGNALLKAYEDNGPHIQPFLTRWRNDINTELATNSRGFLPRAHVAVPSDFPNLDILKFYAKPIRGEGGAMRDKGELNLVNLANFCEKYFEWGFASSVITRFRDLLWPSAVMHVLRRAALEADEKERAKQVDWSNRERSVRGALLTSHAEDVGTPASLVKESLAPPYNETRQVQNDRIAPAFVNRGPQPTPALRRRDDISDPHPLITKVVGTRHDASTGGLLEYRIEVSPIQLVAFTRLGLTGSRPEPNPPPNSPRKPPPHPDSILRLWVPGSMLRHVHPKLIEDYMLREEAKENKSPRTKGKRKAATLEEEDEAEDDKAAASSLTSTVRQTLDQAPIDGMARTALPAPWHPELTESHVLLNPRFSGNLKGHSMRMRFLFTFPDPDEPGFTEFDADSRAPFENDMLLSNGDIPDDAPGTSFDTLGDQISDGRGKKSKAKNQQSEAKQRAGDDGMLDDIRGPIDDGDAPRTSFDALWDQILDRPSKKGKAKKKPREPKGSKATANPASSSTTSPKARTSGPLLTQLDKINARRVAKRQKVAMLPENGDEALAVALASSSAFPLLSELNHLQVEHSSSSSRPWEKTAQTSGHQRCAYYREPSFSQDSRLSSRDDDIIDLT</sequence>
<evidence type="ECO:0000259" key="5">
    <source>
        <dbReference type="SMART" id="SM00485"/>
    </source>
</evidence>
<feature type="region of interest" description="Disordered" evidence="3">
    <location>
        <begin position="808"/>
        <end position="853"/>
    </location>
</feature>
<feature type="compositionally biased region" description="Polar residues" evidence="3">
    <location>
        <begin position="558"/>
        <end position="568"/>
    </location>
</feature>
<keyword evidence="2" id="KW-0378">Hydrolase</keyword>
<evidence type="ECO:0000256" key="2">
    <source>
        <dbReference type="ARBA" id="ARBA00022801"/>
    </source>
</evidence>
<dbReference type="Proteomes" id="UP000565441">
    <property type="component" value="Unassembled WGS sequence"/>
</dbReference>
<protein>
    <recommendedName>
        <fullName evidence="8">XPG-I domain-containing protein</fullName>
    </recommendedName>
</protein>
<dbReference type="OrthoDB" id="2959108at2759"/>
<dbReference type="AlphaFoldDB" id="A0A8H5HMT8"/>
<dbReference type="Pfam" id="PF18380">
    <property type="entry name" value="GEN1_C"/>
    <property type="match status" value="1"/>
</dbReference>
<dbReference type="GO" id="GO:0006281">
    <property type="term" value="P:DNA repair"/>
    <property type="evidence" value="ECO:0007669"/>
    <property type="project" value="UniProtKB-ARBA"/>
</dbReference>
<dbReference type="EMBL" id="JAACJP010000003">
    <property type="protein sequence ID" value="KAF5385984.1"/>
    <property type="molecule type" value="Genomic_DNA"/>
</dbReference>
<feature type="domain" description="XPG N-terminal" evidence="5">
    <location>
        <begin position="1"/>
        <end position="100"/>
    </location>
</feature>
<organism evidence="6 7">
    <name type="scientific">Tricholomella constricta</name>
    <dbReference type="NCBI Taxonomy" id="117010"/>
    <lineage>
        <taxon>Eukaryota</taxon>
        <taxon>Fungi</taxon>
        <taxon>Dikarya</taxon>
        <taxon>Basidiomycota</taxon>
        <taxon>Agaricomycotina</taxon>
        <taxon>Agaricomycetes</taxon>
        <taxon>Agaricomycetidae</taxon>
        <taxon>Agaricales</taxon>
        <taxon>Tricholomatineae</taxon>
        <taxon>Lyophyllaceae</taxon>
        <taxon>Tricholomella</taxon>
    </lineage>
</organism>
<feature type="compositionally biased region" description="Low complexity" evidence="3">
    <location>
        <begin position="169"/>
        <end position="181"/>
    </location>
</feature>
<dbReference type="PRINTS" id="PR00853">
    <property type="entry name" value="XPGRADSUPER"/>
</dbReference>
<feature type="compositionally biased region" description="Low complexity" evidence="3">
    <location>
        <begin position="734"/>
        <end position="753"/>
    </location>
</feature>
<gene>
    <name evidence="6" type="ORF">D9615_002413</name>
</gene>
<proteinExistence type="predicted"/>
<feature type="region of interest" description="Disordered" evidence="3">
    <location>
        <begin position="527"/>
        <end position="568"/>
    </location>
</feature>
<feature type="region of interest" description="Disordered" evidence="3">
    <location>
        <begin position="169"/>
        <end position="188"/>
    </location>
</feature>
<dbReference type="GO" id="GO:0017108">
    <property type="term" value="F:5'-flap endonuclease activity"/>
    <property type="evidence" value="ECO:0007669"/>
    <property type="project" value="TreeGrafter"/>
</dbReference>
<reference evidence="6 7" key="1">
    <citation type="journal article" date="2020" name="ISME J.">
        <title>Uncovering the hidden diversity of litter-decomposition mechanisms in mushroom-forming fungi.</title>
        <authorList>
            <person name="Floudas D."/>
            <person name="Bentzer J."/>
            <person name="Ahren D."/>
            <person name="Johansson T."/>
            <person name="Persson P."/>
            <person name="Tunlid A."/>
        </authorList>
    </citation>
    <scope>NUCLEOTIDE SEQUENCE [LARGE SCALE GENOMIC DNA]</scope>
    <source>
        <strain evidence="6 7">CBS 661.87</strain>
    </source>
</reference>
<dbReference type="SUPFAM" id="SSF47807">
    <property type="entry name" value="5' to 3' exonuclease, C-terminal subdomain"/>
    <property type="match status" value="1"/>
</dbReference>
<feature type="domain" description="XPG-I" evidence="4">
    <location>
        <begin position="114"/>
        <end position="201"/>
    </location>
</feature>
<dbReference type="SMART" id="SM00485">
    <property type="entry name" value="XPGN"/>
    <property type="match status" value="1"/>
</dbReference>
<comment type="caution">
    <text evidence="6">The sequence shown here is derived from an EMBL/GenBank/DDBJ whole genome shotgun (WGS) entry which is preliminary data.</text>
</comment>
<evidence type="ECO:0008006" key="8">
    <source>
        <dbReference type="Google" id="ProtNLM"/>
    </source>
</evidence>
<dbReference type="InterPro" id="IPR006086">
    <property type="entry name" value="XPG-I_dom"/>
</dbReference>
<feature type="region of interest" description="Disordered" evidence="3">
    <location>
        <begin position="416"/>
        <end position="435"/>
    </location>
</feature>
<name>A0A8H5HMT8_9AGAR</name>
<dbReference type="PANTHER" id="PTHR11081:SF75">
    <property type="entry name" value="ENDONUCLEASE, PUTATIVE (AFU_ORTHOLOGUE AFUA_3G13260)-RELATED"/>
    <property type="match status" value="1"/>
</dbReference>
<evidence type="ECO:0000256" key="3">
    <source>
        <dbReference type="SAM" id="MobiDB-lite"/>
    </source>
</evidence>
<evidence type="ECO:0000259" key="4">
    <source>
        <dbReference type="SMART" id="SM00484"/>
    </source>
</evidence>
<evidence type="ECO:0000313" key="6">
    <source>
        <dbReference type="EMBL" id="KAF5385984.1"/>
    </source>
</evidence>
<feature type="compositionally biased region" description="Pro residues" evidence="3">
    <location>
        <begin position="482"/>
        <end position="492"/>
    </location>
</feature>
<evidence type="ECO:0000256" key="1">
    <source>
        <dbReference type="ARBA" id="ARBA00022722"/>
    </source>
</evidence>
<dbReference type="InterPro" id="IPR036279">
    <property type="entry name" value="5-3_exonuclease_C_sf"/>
</dbReference>
<dbReference type="SUPFAM" id="SSF88723">
    <property type="entry name" value="PIN domain-like"/>
    <property type="match status" value="1"/>
</dbReference>